<feature type="domain" description="Endonuclease/exonuclease/phosphatase" evidence="1">
    <location>
        <begin position="39"/>
        <end position="313"/>
    </location>
</feature>
<evidence type="ECO:0000259" key="1">
    <source>
        <dbReference type="Pfam" id="PF03372"/>
    </source>
</evidence>
<proteinExistence type="predicted"/>
<gene>
    <name evidence="2" type="ORF">R8Z52_19425</name>
</gene>
<dbReference type="InterPro" id="IPR051916">
    <property type="entry name" value="GPI-anchor_lipid_remodeler"/>
</dbReference>
<reference evidence="2 3" key="1">
    <citation type="submission" date="2023-11" db="EMBL/GenBank/DDBJ databases">
        <title>Plant-associative lifestyle of Vibrio porteresiae and its evolutionary dynamics.</title>
        <authorList>
            <person name="Rameshkumar N."/>
            <person name="Kirti K."/>
        </authorList>
    </citation>
    <scope>NUCLEOTIDE SEQUENCE [LARGE SCALE GENOMIC DNA]</scope>
    <source>
        <strain evidence="2 3">MSSRF30</strain>
    </source>
</reference>
<keyword evidence="2" id="KW-0378">Hydrolase</keyword>
<dbReference type="Pfam" id="PF03372">
    <property type="entry name" value="Exo_endo_phos"/>
    <property type="match status" value="1"/>
</dbReference>
<dbReference type="EMBL" id="CP138204">
    <property type="protein sequence ID" value="WPC76700.1"/>
    <property type="molecule type" value="Genomic_DNA"/>
</dbReference>
<name>A0ABZ0QMG7_9VIBR</name>
<dbReference type="InterPro" id="IPR005135">
    <property type="entry name" value="Endo/exonuclease/phosphatase"/>
</dbReference>
<evidence type="ECO:0000313" key="3">
    <source>
        <dbReference type="Proteomes" id="UP001304071"/>
    </source>
</evidence>
<dbReference type="PANTHER" id="PTHR14859">
    <property type="entry name" value="CALCOFLUOR WHITE HYPERSENSITIVE PROTEIN PRECURSOR"/>
    <property type="match status" value="1"/>
</dbReference>
<keyword evidence="2" id="KW-0540">Nuclease</keyword>
<dbReference type="GO" id="GO:0004519">
    <property type="term" value="F:endonuclease activity"/>
    <property type="evidence" value="ECO:0007669"/>
    <property type="project" value="UniProtKB-KW"/>
</dbReference>
<dbReference type="RefSeq" id="WP_261897099.1">
    <property type="nucleotide sequence ID" value="NZ_AP024896.1"/>
</dbReference>
<dbReference type="Gene3D" id="3.60.10.10">
    <property type="entry name" value="Endonuclease/exonuclease/phosphatase"/>
    <property type="match status" value="1"/>
</dbReference>
<dbReference type="Proteomes" id="UP001304071">
    <property type="component" value="Chromosome 2"/>
</dbReference>
<accession>A0ABZ0QMG7</accession>
<sequence>MNFTFATLNLLNYVAPPNACYEFHNIYEEHQWLKKQQWIAKQIEQLQPDVIAFQEVFSREELEQQMLELGFPHFATIAAPTVEEGYLYTAPVVALASRFPFDEISAVDYPQRLTQEQPDYRRQPLRATVTLPELGTIDVYVVHFKSQRPIDNALDLDEKETNSPLDLWQQDCLGNWLSTIQRGWECHLLHHAIVERKKQTAHPIVLMGDFNQHLANSELAALNIHAHPKTDEPRQIAPYQLIDAGSTWYHEEPWSRPATHYYGAKGSVLDYILLSWELNNLSDFPRAELFHYQVLDKHLINPSFEEDAQASDHAVVSLTLKTCR</sequence>
<keyword evidence="2" id="KW-0255">Endonuclease</keyword>
<protein>
    <submittedName>
        <fullName evidence="2">Endonuclease/exonuclease/phosphatase family protein</fullName>
    </submittedName>
</protein>
<evidence type="ECO:0000313" key="2">
    <source>
        <dbReference type="EMBL" id="WPC76700.1"/>
    </source>
</evidence>
<organism evidence="2 3">
    <name type="scientific">Vibrio porteresiae DSM 19223</name>
    <dbReference type="NCBI Taxonomy" id="1123496"/>
    <lineage>
        <taxon>Bacteria</taxon>
        <taxon>Pseudomonadati</taxon>
        <taxon>Pseudomonadota</taxon>
        <taxon>Gammaproteobacteria</taxon>
        <taxon>Vibrionales</taxon>
        <taxon>Vibrionaceae</taxon>
        <taxon>Vibrio</taxon>
    </lineage>
</organism>
<keyword evidence="3" id="KW-1185">Reference proteome</keyword>
<dbReference type="SUPFAM" id="SSF56219">
    <property type="entry name" value="DNase I-like"/>
    <property type="match status" value="1"/>
</dbReference>
<dbReference type="PANTHER" id="PTHR14859:SF15">
    <property type="entry name" value="ENDONUCLEASE_EXONUCLEASE_PHOSPHATASE DOMAIN-CONTAINING PROTEIN"/>
    <property type="match status" value="1"/>
</dbReference>
<dbReference type="InterPro" id="IPR036691">
    <property type="entry name" value="Endo/exonu/phosph_ase_sf"/>
</dbReference>